<dbReference type="Proteomes" id="UP001163687">
    <property type="component" value="Chromosome"/>
</dbReference>
<dbReference type="SUPFAM" id="SSF46548">
    <property type="entry name" value="alpha-helical ferredoxin"/>
    <property type="match status" value="1"/>
</dbReference>
<evidence type="ECO:0000256" key="1">
    <source>
        <dbReference type="ARBA" id="ARBA00022485"/>
    </source>
</evidence>
<evidence type="ECO:0000256" key="7">
    <source>
        <dbReference type="SAM" id="MobiDB-lite"/>
    </source>
</evidence>
<keyword evidence="10" id="KW-1185">Reference proteome</keyword>
<gene>
    <name evidence="9" type="primary">glcF-2</name>
    <name evidence="9" type="ORF">caldi_20380</name>
</gene>
<reference evidence="9" key="1">
    <citation type="submission" date="2022-03" db="EMBL/GenBank/DDBJ databases">
        <title>Complete genome sequence of Caldinitratiruptor microaerophilus.</title>
        <authorList>
            <person name="Mukaiyama R."/>
            <person name="Nishiyama T."/>
            <person name="Ueda K."/>
        </authorList>
    </citation>
    <scope>NUCLEOTIDE SEQUENCE</scope>
    <source>
        <strain evidence="9">JCM 16183</strain>
    </source>
</reference>
<dbReference type="GO" id="GO:0051539">
    <property type="term" value="F:4 iron, 4 sulfur cluster binding"/>
    <property type="evidence" value="ECO:0007669"/>
    <property type="project" value="UniProtKB-UniRule"/>
</dbReference>
<dbReference type="AlphaFoldDB" id="A0AA35G900"/>
<feature type="region of interest" description="Disordered" evidence="7">
    <location>
        <begin position="1"/>
        <end position="24"/>
    </location>
</feature>
<dbReference type="InterPro" id="IPR004017">
    <property type="entry name" value="Cys_rich_dom"/>
</dbReference>
<evidence type="ECO:0000256" key="2">
    <source>
        <dbReference type="ARBA" id="ARBA00022723"/>
    </source>
</evidence>
<keyword evidence="6" id="KW-0813">Transport</keyword>
<feature type="domain" description="4Fe-4S ferredoxin-type" evidence="8">
    <location>
        <begin position="39"/>
        <end position="70"/>
    </location>
</feature>
<name>A0AA35G900_9FIRM</name>
<keyword evidence="3" id="KW-0677">Repeat</keyword>
<evidence type="ECO:0000256" key="4">
    <source>
        <dbReference type="ARBA" id="ARBA00023004"/>
    </source>
</evidence>
<comment type="function">
    <text evidence="6">Component of a complex that catalyzes the oxidation of glycolate to glyoxylate.</text>
</comment>
<protein>
    <recommendedName>
        <fullName evidence="6">Glycolate oxidase iron-sulfur subunit</fullName>
        <ecNumber evidence="6">1.1.99.14</ecNumber>
    </recommendedName>
</protein>
<dbReference type="Pfam" id="PF02754">
    <property type="entry name" value="CCG"/>
    <property type="match status" value="2"/>
</dbReference>
<comment type="catalytic activity">
    <reaction evidence="6">
        <text>(R)-lactate + A = pyruvate + AH2</text>
        <dbReference type="Rhea" id="RHEA:15089"/>
        <dbReference type="ChEBI" id="CHEBI:13193"/>
        <dbReference type="ChEBI" id="CHEBI:15361"/>
        <dbReference type="ChEBI" id="CHEBI:16004"/>
        <dbReference type="ChEBI" id="CHEBI:17499"/>
    </reaction>
</comment>
<dbReference type="InterPro" id="IPR012257">
    <property type="entry name" value="Glc_ox_4Fe-4S"/>
</dbReference>
<dbReference type="RefSeq" id="WP_264841631.1">
    <property type="nucleotide sequence ID" value="NZ_AP025628.1"/>
</dbReference>
<comment type="cofactor">
    <cofactor evidence="6">
        <name>[4Fe-4S] cluster</name>
        <dbReference type="ChEBI" id="CHEBI:49883"/>
    </cofactor>
    <text evidence="6">Binds 2 [4Fe-4S] clusters.</text>
</comment>
<keyword evidence="4 6" id="KW-0408">Iron</keyword>
<dbReference type="GO" id="GO:0046872">
    <property type="term" value="F:metal ion binding"/>
    <property type="evidence" value="ECO:0007669"/>
    <property type="project" value="UniProtKB-UniRule"/>
</dbReference>
<dbReference type="PROSITE" id="PS51379">
    <property type="entry name" value="4FE4S_FER_2"/>
    <property type="match status" value="2"/>
</dbReference>
<comment type="catalytic activity">
    <reaction evidence="6">
        <text>glycolate + A = glyoxylate + AH2</text>
        <dbReference type="Rhea" id="RHEA:21264"/>
        <dbReference type="ChEBI" id="CHEBI:13193"/>
        <dbReference type="ChEBI" id="CHEBI:17499"/>
        <dbReference type="ChEBI" id="CHEBI:29805"/>
        <dbReference type="ChEBI" id="CHEBI:36655"/>
        <dbReference type="EC" id="1.1.99.14"/>
    </reaction>
</comment>
<evidence type="ECO:0000256" key="5">
    <source>
        <dbReference type="ARBA" id="ARBA00023014"/>
    </source>
</evidence>
<dbReference type="KEGG" id="cmic:caldi_20380"/>
<feature type="domain" description="4Fe-4S ferredoxin-type" evidence="8">
    <location>
        <begin position="89"/>
        <end position="118"/>
    </location>
</feature>
<sequence>MAEPEREVALQPAPPADPGGAAAAGRGAGAAAGPLAVLLAAEYDEALRCVKCGFCLEACPTYRQTGLEPASPRGRLALVRALVEGTLGPDAVAGPLDLCLGCRACETACPSGIRYGRVLEGARSAIAPSLARRRSRLGRLLQRLALRHLLPHRGRLRAAVRLASAARPLLRRATGLVPAHLRELGLSMPPAPDRRLWAEWERLLRPLPDGSGWVVPAQGRRRHRVAFFPGCIQDALYLEVNLATVRVLSRTGCEVVIPAAATCCGALHAHSGDREAARRLARQNVEAFGRLGPVDAIVNAAGGCGAHLKEYGHLLPDDPAAAAFAARVRDLSEWLAEHGLGDATLRPLPLTVTYQDSCHLAHGQGVRAQPRQLLRAIPGLRFVEMEEADRCCGSAGIYNLLQPAMAGAVLDEKMSHAAATGARVIVVANPGCHLQMAHGVRTHGLGAEVEVLHLAQVLDRALTDTPRE</sequence>
<dbReference type="PANTHER" id="PTHR32479">
    <property type="entry name" value="GLYCOLATE OXIDASE IRON-SULFUR SUBUNIT"/>
    <property type="match status" value="1"/>
</dbReference>
<dbReference type="Gene3D" id="1.10.1060.10">
    <property type="entry name" value="Alpha-helical ferredoxin"/>
    <property type="match status" value="1"/>
</dbReference>
<accession>A0AA35G900</accession>
<keyword evidence="6" id="KW-0249">Electron transport</keyword>
<dbReference type="PIRSF" id="PIRSF000139">
    <property type="entry name" value="Glc_ox_4Fe-4S"/>
    <property type="match status" value="1"/>
</dbReference>
<evidence type="ECO:0000256" key="3">
    <source>
        <dbReference type="ARBA" id="ARBA00022737"/>
    </source>
</evidence>
<keyword evidence="1 6" id="KW-0004">4Fe-4S</keyword>
<dbReference type="PROSITE" id="PS00198">
    <property type="entry name" value="4FE4S_FER_1"/>
    <property type="match status" value="1"/>
</dbReference>
<dbReference type="InterPro" id="IPR009051">
    <property type="entry name" value="Helical_ferredxn"/>
</dbReference>
<evidence type="ECO:0000313" key="10">
    <source>
        <dbReference type="Proteomes" id="UP001163687"/>
    </source>
</evidence>
<dbReference type="PANTHER" id="PTHR32479:SF17">
    <property type="entry name" value="GLYCOLATE OXIDASE IRON-SULFUR SUBUNIT"/>
    <property type="match status" value="1"/>
</dbReference>
<organism evidence="9 10">
    <name type="scientific">Caldinitratiruptor microaerophilus</name>
    <dbReference type="NCBI Taxonomy" id="671077"/>
    <lineage>
        <taxon>Bacteria</taxon>
        <taxon>Bacillati</taxon>
        <taxon>Bacillota</taxon>
        <taxon>Clostridia</taxon>
        <taxon>Eubacteriales</taxon>
        <taxon>Symbiobacteriaceae</taxon>
        <taxon>Caldinitratiruptor</taxon>
    </lineage>
</organism>
<keyword evidence="5 6" id="KW-0411">Iron-sulfur</keyword>
<proteinExistence type="predicted"/>
<dbReference type="InterPro" id="IPR017896">
    <property type="entry name" value="4Fe4S_Fe-S-bd"/>
</dbReference>
<evidence type="ECO:0000259" key="8">
    <source>
        <dbReference type="PROSITE" id="PS51379"/>
    </source>
</evidence>
<evidence type="ECO:0000313" key="9">
    <source>
        <dbReference type="EMBL" id="BDG60948.1"/>
    </source>
</evidence>
<dbReference type="InterPro" id="IPR017900">
    <property type="entry name" value="4Fe4S_Fe_S_CS"/>
</dbReference>
<evidence type="ECO:0000256" key="6">
    <source>
        <dbReference type="PIRNR" id="PIRNR000139"/>
    </source>
</evidence>
<keyword evidence="2 6" id="KW-0479">Metal-binding</keyword>
<dbReference type="EMBL" id="AP025628">
    <property type="protein sequence ID" value="BDG60948.1"/>
    <property type="molecule type" value="Genomic_DNA"/>
</dbReference>
<dbReference type="GO" id="GO:0019154">
    <property type="term" value="F:glycolate dehydrogenase activity"/>
    <property type="evidence" value="ECO:0007669"/>
    <property type="project" value="UniProtKB-EC"/>
</dbReference>
<dbReference type="EC" id="1.1.99.14" evidence="6"/>
<dbReference type="Pfam" id="PF13183">
    <property type="entry name" value="Fer4_8"/>
    <property type="match status" value="1"/>
</dbReference>